<dbReference type="SMART" id="SM00065">
    <property type="entry name" value="GAF"/>
    <property type="match status" value="1"/>
</dbReference>
<dbReference type="InterPro" id="IPR000014">
    <property type="entry name" value="PAS"/>
</dbReference>
<feature type="domain" description="PAC" evidence="3">
    <location>
        <begin position="248"/>
        <end position="300"/>
    </location>
</feature>
<dbReference type="Gene3D" id="3.30.450.40">
    <property type="match status" value="1"/>
</dbReference>
<dbReference type="PANTHER" id="PTHR44757:SF2">
    <property type="entry name" value="BIOFILM ARCHITECTURE MAINTENANCE PROTEIN MBAA"/>
    <property type="match status" value="1"/>
</dbReference>
<dbReference type="EMBL" id="JBHTLN010000002">
    <property type="protein sequence ID" value="MFD1123059.1"/>
    <property type="molecule type" value="Genomic_DNA"/>
</dbReference>
<dbReference type="InterPro" id="IPR000160">
    <property type="entry name" value="GGDEF_dom"/>
</dbReference>
<dbReference type="InterPro" id="IPR043128">
    <property type="entry name" value="Rev_trsase/Diguanyl_cyclase"/>
</dbReference>
<dbReference type="RefSeq" id="WP_379034408.1">
    <property type="nucleotide sequence ID" value="NZ_JBHTLN010000002.1"/>
</dbReference>
<feature type="domain" description="GGDEF" evidence="4">
    <location>
        <begin position="500"/>
        <end position="635"/>
    </location>
</feature>
<dbReference type="Proteomes" id="UP001597206">
    <property type="component" value="Unassembled WGS sequence"/>
</dbReference>
<feature type="domain" description="PAS" evidence="2">
    <location>
        <begin position="340"/>
        <end position="411"/>
    </location>
</feature>
<dbReference type="InterPro" id="IPR001610">
    <property type="entry name" value="PAC"/>
</dbReference>
<evidence type="ECO:0000259" key="2">
    <source>
        <dbReference type="PROSITE" id="PS50112"/>
    </source>
</evidence>
<dbReference type="CDD" id="cd01949">
    <property type="entry name" value="GGDEF"/>
    <property type="match status" value="1"/>
</dbReference>
<accession>A0ABW3PB26</accession>
<dbReference type="InterPro" id="IPR000700">
    <property type="entry name" value="PAS-assoc_C"/>
</dbReference>
<dbReference type="InterPro" id="IPR003018">
    <property type="entry name" value="GAF"/>
</dbReference>
<dbReference type="CDD" id="cd00130">
    <property type="entry name" value="PAS"/>
    <property type="match status" value="2"/>
</dbReference>
<dbReference type="SMART" id="SM00086">
    <property type="entry name" value="PAC"/>
    <property type="match status" value="2"/>
</dbReference>
<dbReference type="Pfam" id="PF01590">
    <property type="entry name" value="GAF"/>
    <property type="match status" value="1"/>
</dbReference>
<reference evidence="6" key="1">
    <citation type="journal article" date="2019" name="Int. J. Syst. Evol. Microbiol.">
        <title>The Global Catalogue of Microorganisms (GCM) 10K type strain sequencing project: providing services to taxonomists for standard genome sequencing and annotation.</title>
        <authorList>
            <consortium name="The Broad Institute Genomics Platform"/>
            <consortium name="The Broad Institute Genome Sequencing Center for Infectious Disease"/>
            <person name="Wu L."/>
            <person name="Ma J."/>
        </authorList>
    </citation>
    <scope>NUCLEOTIDE SEQUENCE [LARGE SCALE GENOMIC DNA]</scope>
    <source>
        <strain evidence="6">CCUG 58411</strain>
    </source>
</reference>
<dbReference type="SUPFAM" id="SSF55785">
    <property type="entry name" value="PYP-like sensor domain (PAS domain)"/>
    <property type="match status" value="2"/>
</dbReference>
<feature type="coiled-coil region" evidence="1">
    <location>
        <begin position="323"/>
        <end position="354"/>
    </location>
</feature>
<dbReference type="NCBIfam" id="TIGR00229">
    <property type="entry name" value="sensory_box"/>
    <property type="match status" value="2"/>
</dbReference>
<dbReference type="PROSITE" id="PS50113">
    <property type="entry name" value="PAC"/>
    <property type="match status" value="2"/>
</dbReference>
<dbReference type="Gene3D" id="3.30.450.20">
    <property type="entry name" value="PAS domain"/>
    <property type="match status" value="2"/>
</dbReference>
<name>A0ABW3PB26_9PROT</name>
<comment type="caution">
    <text evidence="5">The sequence shown here is derived from an EMBL/GenBank/DDBJ whole genome shotgun (WGS) entry which is preliminary data.</text>
</comment>
<dbReference type="SMART" id="SM00267">
    <property type="entry name" value="GGDEF"/>
    <property type="match status" value="1"/>
</dbReference>
<dbReference type="InterPro" id="IPR052155">
    <property type="entry name" value="Biofilm_reg_signaling"/>
</dbReference>
<dbReference type="InterPro" id="IPR029016">
    <property type="entry name" value="GAF-like_dom_sf"/>
</dbReference>
<dbReference type="Pfam" id="PF00990">
    <property type="entry name" value="GGDEF"/>
    <property type="match status" value="1"/>
</dbReference>
<sequence>MTSYEKPSYEKLRLEKLRSLGLLDSDPDEFFDCITRVASTILGTPISVISLVDENRQWFKSRHGIEATETARDISFCTHAVSSGKELIVEDASNDERFASNPLVVNAPNIRFYAGIPIKSVEGYSLGTLCVIDNKPKRPSVSELKALNDLAQLATKEIQFRERMLSAQDSIDVAQNKFQGIFKNVPIGIAMVKPDGTWLEVNDELCSILGYSREELLNLTFQDITHPDDLNTDLNLLDQLVTHKIDRYQLEKRYIRSDGLSVWTGLTVTKQLTETGEIAYFLSTIQDIQSEKETELALTALRKTLEEKVALRTDELRLVNQSLSKAYQEKIHSEQELQNKELELRTILDNANEAYICMDAGGLVTAWNKQAEHTFGWLEQEAIGRKLEKLIIPPESQAAHHAGMHLYLSEKKSKILGNRIELEAMRKDGIRIPIELQVNALEINEQVLFTSFLRDITERKQLENLLKNEARNDPLTGLANRRKLEEILPIAFQRARANNVYVALVFIDLDGFKLINDTHGHQAGDQLLREVANRINQCTRASDTVVRYAGDEFVIVLENLKSKDDTKRISANIQKIIAETVQIGDKQLNITLSIGIAYYGGPEPQSIEPLELIRLADKAMYTAKKNGKNGVVIID</sequence>
<dbReference type="InterPro" id="IPR029787">
    <property type="entry name" value="Nucleotide_cyclase"/>
</dbReference>
<dbReference type="Pfam" id="PF00989">
    <property type="entry name" value="PAS"/>
    <property type="match status" value="2"/>
</dbReference>
<feature type="domain" description="PAS" evidence="2">
    <location>
        <begin position="174"/>
        <end position="244"/>
    </location>
</feature>
<evidence type="ECO:0000256" key="1">
    <source>
        <dbReference type="SAM" id="Coils"/>
    </source>
</evidence>
<dbReference type="SUPFAM" id="SSF55073">
    <property type="entry name" value="Nucleotide cyclase"/>
    <property type="match status" value="1"/>
</dbReference>
<evidence type="ECO:0000313" key="6">
    <source>
        <dbReference type="Proteomes" id="UP001597206"/>
    </source>
</evidence>
<dbReference type="InterPro" id="IPR035965">
    <property type="entry name" value="PAS-like_dom_sf"/>
</dbReference>
<dbReference type="PANTHER" id="PTHR44757">
    <property type="entry name" value="DIGUANYLATE CYCLASE DGCP"/>
    <property type="match status" value="1"/>
</dbReference>
<organism evidence="5 6">
    <name type="scientific">Methylophilus flavus</name>
    <dbReference type="NCBI Taxonomy" id="640084"/>
    <lineage>
        <taxon>Bacteria</taxon>
        <taxon>Pseudomonadati</taxon>
        <taxon>Pseudomonadota</taxon>
        <taxon>Betaproteobacteria</taxon>
        <taxon>Nitrosomonadales</taxon>
        <taxon>Methylophilaceae</taxon>
        <taxon>Methylophilus</taxon>
    </lineage>
</organism>
<dbReference type="SMART" id="SM00091">
    <property type="entry name" value="PAS"/>
    <property type="match status" value="2"/>
</dbReference>
<dbReference type="Gene3D" id="3.30.70.270">
    <property type="match status" value="1"/>
</dbReference>
<dbReference type="InterPro" id="IPR013767">
    <property type="entry name" value="PAS_fold"/>
</dbReference>
<proteinExistence type="predicted"/>
<feature type="domain" description="PAC" evidence="3">
    <location>
        <begin position="418"/>
        <end position="468"/>
    </location>
</feature>
<dbReference type="PROSITE" id="PS50887">
    <property type="entry name" value="GGDEF"/>
    <property type="match status" value="1"/>
</dbReference>
<gene>
    <name evidence="5" type="ORF">ACFQ2T_11125</name>
</gene>
<dbReference type="NCBIfam" id="TIGR00254">
    <property type="entry name" value="GGDEF"/>
    <property type="match status" value="1"/>
</dbReference>
<evidence type="ECO:0000259" key="4">
    <source>
        <dbReference type="PROSITE" id="PS50887"/>
    </source>
</evidence>
<dbReference type="PROSITE" id="PS50112">
    <property type="entry name" value="PAS"/>
    <property type="match status" value="2"/>
</dbReference>
<dbReference type="SUPFAM" id="SSF55781">
    <property type="entry name" value="GAF domain-like"/>
    <property type="match status" value="1"/>
</dbReference>
<keyword evidence="1" id="KW-0175">Coiled coil</keyword>
<keyword evidence="6" id="KW-1185">Reference proteome</keyword>
<evidence type="ECO:0000313" key="5">
    <source>
        <dbReference type="EMBL" id="MFD1123059.1"/>
    </source>
</evidence>
<evidence type="ECO:0000259" key="3">
    <source>
        <dbReference type="PROSITE" id="PS50113"/>
    </source>
</evidence>
<protein>
    <submittedName>
        <fullName evidence="5">PAS domain S-box protein</fullName>
    </submittedName>
</protein>